<dbReference type="SUPFAM" id="SSF54593">
    <property type="entry name" value="Glyoxalase/Bleomycin resistance protein/Dihydroxybiphenyl dioxygenase"/>
    <property type="match status" value="1"/>
</dbReference>
<dbReference type="Pfam" id="PF00903">
    <property type="entry name" value="Glyoxalase"/>
    <property type="match status" value="1"/>
</dbReference>
<dbReference type="InterPro" id="IPR037523">
    <property type="entry name" value="VOC_core"/>
</dbReference>
<proteinExistence type="predicted"/>
<dbReference type="Proteomes" id="UP000680638">
    <property type="component" value="Unassembled WGS sequence"/>
</dbReference>
<evidence type="ECO:0000313" key="3">
    <source>
        <dbReference type="Proteomes" id="UP000680638"/>
    </source>
</evidence>
<organism evidence="2 3">
    <name type="scientific">Paenibacillus cookii</name>
    <dbReference type="NCBI Taxonomy" id="157839"/>
    <lineage>
        <taxon>Bacteria</taxon>
        <taxon>Bacillati</taxon>
        <taxon>Bacillota</taxon>
        <taxon>Bacilli</taxon>
        <taxon>Bacillales</taxon>
        <taxon>Paenibacillaceae</taxon>
        <taxon>Paenibacillus</taxon>
    </lineage>
</organism>
<dbReference type="Gene3D" id="3.10.180.10">
    <property type="entry name" value="2,3-Dihydroxybiphenyl 1,2-Dioxygenase, domain 1"/>
    <property type="match status" value="1"/>
</dbReference>
<dbReference type="PANTHER" id="PTHR36437:SF2">
    <property type="entry name" value="GLYOXALASE_BLEOMYCIN RESISTANCE PROTEIN_DIOXYGENASE"/>
    <property type="match status" value="1"/>
</dbReference>
<dbReference type="PANTHER" id="PTHR36437">
    <property type="entry name" value="GLYOXALASE/BLEOMYCIN RESISTANCE PROTEIN/DIOXYGENASE"/>
    <property type="match status" value="1"/>
</dbReference>
<name>A0ABQ4M1R7_9BACL</name>
<gene>
    <name evidence="2" type="ORF">J21TS3_41640</name>
</gene>
<dbReference type="PROSITE" id="PS51819">
    <property type="entry name" value="VOC"/>
    <property type="match status" value="1"/>
</dbReference>
<reference evidence="2 3" key="1">
    <citation type="submission" date="2021-03" db="EMBL/GenBank/DDBJ databases">
        <title>Antimicrobial resistance genes in bacteria isolated from Japanese honey, and their potential for conferring macrolide and lincosamide resistance in the American foulbrood pathogen Paenibacillus larvae.</title>
        <authorList>
            <person name="Okamoto M."/>
            <person name="Kumagai M."/>
            <person name="Kanamori H."/>
            <person name="Takamatsu D."/>
        </authorList>
    </citation>
    <scope>NUCLEOTIDE SEQUENCE [LARGE SCALE GENOMIC DNA]</scope>
    <source>
        <strain evidence="2 3">J21TS3</strain>
    </source>
</reference>
<keyword evidence="3" id="KW-1185">Reference proteome</keyword>
<sequence length="117" mass="12399">MLKSGNVTVMAADMKKAVQFYVDTLGLELQHEGDGHFAQVAAPGLTIGLLHLAGDHGSGPVKSGSMSIGFEVDDMESAIQTLKSRGVEFHDAVEGQAAQVVHFSDPEGNTLYLVCNR</sequence>
<comment type="caution">
    <text evidence="2">The sequence shown here is derived from an EMBL/GenBank/DDBJ whole genome shotgun (WGS) entry which is preliminary data.</text>
</comment>
<dbReference type="InterPro" id="IPR029068">
    <property type="entry name" value="Glyas_Bleomycin-R_OHBP_Dase"/>
</dbReference>
<evidence type="ECO:0000313" key="2">
    <source>
        <dbReference type="EMBL" id="GIO69343.1"/>
    </source>
</evidence>
<dbReference type="InterPro" id="IPR004360">
    <property type="entry name" value="Glyas_Fos-R_dOase_dom"/>
</dbReference>
<dbReference type="EMBL" id="BORW01000030">
    <property type="protein sequence ID" value="GIO69343.1"/>
    <property type="molecule type" value="Genomic_DNA"/>
</dbReference>
<protein>
    <recommendedName>
        <fullName evidence="1">VOC domain-containing protein</fullName>
    </recommendedName>
</protein>
<accession>A0ABQ4M1R7</accession>
<feature type="domain" description="VOC" evidence="1">
    <location>
        <begin position="3"/>
        <end position="116"/>
    </location>
</feature>
<evidence type="ECO:0000259" key="1">
    <source>
        <dbReference type="PROSITE" id="PS51819"/>
    </source>
</evidence>
<dbReference type="RefSeq" id="WP_036710139.1">
    <property type="nucleotide sequence ID" value="NZ_BORW01000030.1"/>
</dbReference>